<protein>
    <submittedName>
        <fullName evidence="1">Uncharacterized protein</fullName>
    </submittedName>
</protein>
<organism evidence="1 2">
    <name type="scientific">Gloeocapsopsis dulcis AAB1 = 1H9</name>
    <dbReference type="NCBI Taxonomy" id="1433147"/>
    <lineage>
        <taxon>Bacteria</taxon>
        <taxon>Bacillati</taxon>
        <taxon>Cyanobacteriota</taxon>
        <taxon>Cyanophyceae</taxon>
        <taxon>Oscillatoriophycideae</taxon>
        <taxon>Chroococcales</taxon>
        <taxon>Chroococcaceae</taxon>
        <taxon>Gloeocapsopsis</taxon>
        <taxon>Gloeocapsopsis dulcis</taxon>
    </lineage>
</organism>
<gene>
    <name evidence="1" type="ORF">BWI75_02425</name>
</gene>
<reference evidence="1 2" key="1">
    <citation type="journal article" date="2019" name="Front. Microbiol.">
        <title>Genomic Features for Desiccation Tolerance and Sugar Biosynthesis in the Extremophile Gloeocapsopsis sp. UTEX B3054.</title>
        <authorList>
            <person name="Urrejola C."/>
            <person name="Alcorta J."/>
            <person name="Salas L."/>
            <person name="Vasquez M."/>
            <person name="Polz M.F."/>
            <person name="Vicuna R."/>
            <person name="Diez B."/>
        </authorList>
    </citation>
    <scope>NUCLEOTIDE SEQUENCE [LARGE SCALE GENOMIC DNA]</scope>
    <source>
        <strain evidence="1 2">1H9</strain>
    </source>
</reference>
<evidence type="ECO:0000313" key="2">
    <source>
        <dbReference type="Proteomes" id="UP000441797"/>
    </source>
</evidence>
<name>A0A6N8FR36_9CHRO</name>
<keyword evidence="2" id="KW-1185">Reference proteome</keyword>
<sequence length="70" mass="7904">MDSSSYLSNLSTNELVERFKEATFKGRPPRELMEELAKRPGVAFIQATDTSEVTLEKARTAIQQVESVDR</sequence>
<proteinExistence type="predicted"/>
<comment type="caution">
    <text evidence="1">The sequence shown here is derived from an EMBL/GenBank/DDBJ whole genome shotgun (WGS) entry which is preliminary data.</text>
</comment>
<dbReference type="OrthoDB" id="583379at2"/>
<dbReference type="RefSeq" id="WP_105220080.1">
    <property type="nucleotide sequence ID" value="NZ_CAWNSU010000057.1"/>
</dbReference>
<dbReference type="Proteomes" id="UP000441797">
    <property type="component" value="Unassembled WGS sequence"/>
</dbReference>
<dbReference type="EMBL" id="NAPY01000002">
    <property type="protein sequence ID" value="MUL35244.1"/>
    <property type="molecule type" value="Genomic_DNA"/>
</dbReference>
<dbReference type="AlphaFoldDB" id="A0A6N8FR36"/>
<accession>A0A6N8FR36</accession>
<evidence type="ECO:0000313" key="1">
    <source>
        <dbReference type="EMBL" id="MUL35244.1"/>
    </source>
</evidence>